<reference evidence="2 3" key="1">
    <citation type="submission" date="2023-10" db="EMBL/GenBank/DDBJ databases">
        <title>Complete genome sequence of Shewanella sp. DAU334.</title>
        <authorList>
            <person name="Lee Y.-S."/>
            <person name="Jeong H.-R."/>
            <person name="Hwang E.-J."/>
            <person name="Choi Y.-L."/>
            <person name="Kim G.-D."/>
        </authorList>
    </citation>
    <scope>NUCLEOTIDE SEQUENCE [LARGE SCALE GENOMIC DNA]</scope>
    <source>
        <strain evidence="2 3">DAU334</strain>
    </source>
</reference>
<dbReference type="RefSeq" id="WP_310470821.1">
    <property type="nucleotide sequence ID" value="NZ_CP136522.1"/>
</dbReference>
<gene>
    <name evidence="2" type="ORF">RGE70_07245</name>
</gene>
<dbReference type="Proteomes" id="UP001529491">
    <property type="component" value="Chromosome"/>
</dbReference>
<dbReference type="InterPro" id="IPR007433">
    <property type="entry name" value="DUF481"/>
</dbReference>
<evidence type="ECO:0000313" key="3">
    <source>
        <dbReference type="Proteomes" id="UP001529491"/>
    </source>
</evidence>
<keyword evidence="1" id="KW-0732">Signal</keyword>
<sequence>MFKSVTLITATSLALMNSYSVKAENDTTVRVGGFYANSDSNIDVNDPLLGNNFSLDFEQDLKLSDSRFLPFFEFVYQFDDRHNFYADWKQLHRSANTQSVEKPFQFTWDETTYNVNYGISLDTTLNIDIARIGYGYDVWQGDKYEVGFSIGLHVMFIETAFKGNIGICEDNIEAQCPDSVTIPKIVDDKVTAPLPDLGVYGSYQINSKLTFSGHAQYFYVKLDNLKGALFDVRLGIEAAITDNWHMSAAFNYYEVDVEYTSTIKNSDMKIADYNMYYSFTGPMLSVSYQF</sequence>
<evidence type="ECO:0000313" key="2">
    <source>
        <dbReference type="EMBL" id="WOT06547.1"/>
    </source>
</evidence>
<name>A0ABZ0K1X6_9GAMM</name>
<dbReference type="EMBL" id="CP136522">
    <property type="protein sequence ID" value="WOT06547.1"/>
    <property type="molecule type" value="Genomic_DNA"/>
</dbReference>
<organism evidence="2 3">
    <name type="scientific">Shewanella youngdeokensis</name>
    <dbReference type="NCBI Taxonomy" id="2999068"/>
    <lineage>
        <taxon>Bacteria</taxon>
        <taxon>Pseudomonadati</taxon>
        <taxon>Pseudomonadota</taxon>
        <taxon>Gammaproteobacteria</taxon>
        <taxon>Alteromonadales</taxon>
        <taxon>Shewanellaceae</taxon>
        <taxon>Shewanella</taxon>
    </lineage>
</organism>
<evidence type="ECO:0000256" key="1">
    <source>
        <dbReference type="SAM" id="SignalP"/>
    </source>
</evidence>
<accession>A0ABZ0K1X6</accession>
<dbReference type="Pfam" id="PF04338">
    <property type="entry name" value="DUF481"/>
    <property type="match status" value="1"/>
</dbReference>
<keyword evidence="3" id="KW-1185">Reference proteome</keyword>
<feature type="signal peptide" evidence="1">
    <location>
        <begin position="1"/>
        <end position="23"/>
    </location>
</feature>
<protein>
    <submittedName>
        <fullName evidence="2">DUF481 domain-containing protein</fullName>
    </submittedName>
</protein>
<feature type="chain" id="PRO_5045859688" evidence="1">
    <location>
        <begin position="24"/>
        <end position="290"/>
    </location>
</feature>
<proteinExistence type="predicted"/>